<dbReference type="AlphaFoldDB" id="A0A423VXF6"/>
<evidence type="ECO:0000313" key="4">
    <source>
        <dbReference type="Proteomes" id="UP000285146"/>
    </source>
</evidence>
<evidence type="ECO:0000259" key="2">
    <source>
        <dbReference type="Pfam" id="PF14856"/>
    </source>
</evidence>
<accession>A0A423VXF6</accession>
<reference evidence="3 4" key="1">
    <citation type="submission" date="2015-09" db="EMBL/GenBank/DDBJ databases">
        <title>Host preference determinants of Valsa canker pathogens revealed by comparative genomics.</title>
        <authorList>
            <person name="Yin Z."/>
            <person name="Huang L."/>
        </authorList>
    </citation>
    <scope>NUCLEOTIDE SEQUENCE [LARGE SCALE GENOMIC DNA]</scope>
    <source>
        <strain evidence="3 4">SXYLt</strain>
    </source>
</reference>
<protein>
    <recommendedName>
        <fullName evidence="2">Ecp2 effector protein-like domain-containing protein</fullName>
    </recommendedName>
</protein>
<gene>
    <name evidence="3" type="ORF">VPNG_08766</name>
</gene>
<dbReference type="EMBL" id="LKEB01000070">
    <property type="protein sequence ID" value="ROV95759.1"/>
    <property type="molecule type" value="Genomic_DNA"/>
</dbReference>
<feature type="signal peptide" evidence="1">
    <location>
        <begin position="1"/>
        <end position="23"/>
    </location>
</feature>
<evidence type="ECO:0000313" key="3">
    <source>
        <dbReference type="EMBL" id="ROV95759.1"/>
    </source>
</evidence>
<dbReference type="InParanoid" id="A0A423VXF6"/>
<keyword evidence="4" id="KW-1185">Reference proteome</keyword>
<dbReference type="OrthoDB" id="5188419at2759"/>
<feature type="chain" id="PRO_5019395950" description="Ecp2 effector protein-like domain-containing protein" evidence="1">
    <location>
        <begin position="24"/>
        <end position="177"/>
    </location>
</feature>
<evidence type="ECO:0000256" key="1">
    <source>
        <dbReference type="SAM" id="SignalP"/>
    </source>
</evidence>
<dbReference type="Pfam" id="PF14856">
    <property type="entry name" value="Hce2"/>
    <property type="match status" value="1"/>
</dbReference>
<name>A0A423VXF6_9PEZI</name>
<comment type="caution">
    <text evidence="3">The sequence shown here is derived from an EMBL/GenBank/DDBJ whole genome shotgun (WGS) entry which is preliminary data.</text>
</comment>
<organism evidence="3 4">
    <name type="scientific">Cytospora leucostoma</name>
    <dbReference type="NCBI Taxonomy" id="1230097"/>
    <lineage>
        <taxon>Eukaryota</taxon>
        <taxon>Fungi</taxon>
        <taxon>Dikarya</taxon>
        <taxon>Ascomycota</taxon>
        <taxon>Pezizomycotina</taxon>
        <taxon>Sordariomycetes</taxon>
        <taxon>Sordariomycetidae</taxon>
        <taxon>Diaporthales</taxon>
        <taxon>Cytosporaceae</taxon>
        <taxon>Cytospora</taxon>
    </lineage>
</organism>
<keyword evidence="1" id="KW-0732">Signal</keyword>
<dbReference type="InterPro" id="IPR029226">
    <property type="entry name" value="Ecp2-like"/>
</dbReference>
<dbReference type="Proteomes" id="UP000285146">
    <property type="component" value="Unassembled WGS sequence"/>
</dbReference>
<sequence length="177" mass="19306">MSYAIRALLVLLVTQFLVIICLAAEPQYQVPNAEGKSISREPSKVCGNSKFNVVGGGDILVEDCEAILKEWQATYFNISLWDWVNASNASTPFKLSAQGTCEISLMRVGGYTDDNDDLLVIGDSDLKGLINQSIELARVGDGTKLETVNGTMNCSTPNDSDNRQNGIIDWTLAKRAR</sequence>
<feature type="domain" description="Ecp2 effector protein-like" evidence="2">
    <location>
        <begin position="46"/>
        <end position="154"/>
    </location>
</feature>
<proteinExistence type="predicted"/>